<feature type="transmembrane region" description="Helical" evidence="1">
    <location>
        <begin position="35"/>
        <end position="56"/>
    </location>
</feature>
<geneLocation type="chloroplast" evidence="2"/>
<keyword evidence="2" id="KW-0934">Plastid</keyword>
<protein>
    <submittedName>
        <fullName evidence="2">Uncharacterized protein</fullName>
    </submittedName>
</protein>
<name>A0A8E6P025_9FLOR</name>
<evidence type="ECO:0000313" key="2">
    <source>
        <dbReference type="EMBL" id="QVQ56823.1"/>
    </source>
</evidence>
<gene>
    <name evidence="2" type="primary">orf57</name>
</gene>
<organism evidence="2">
    <name type="scientific">Erythrocystis saccata</name>
    <dbReference type="NCBI Taxonomy" id="2822695"/>
    <lineage>
        <taxon>Eukaryota</taxon>
        <taxon>Rhodophyta</taxon>
        <taxon>Florideophyceae</taxon>
        <taxon>Rhodymeniophycidae</taxon>
        <taxon>Ceramiales</taxon>
        <taxon>Rhodomelaceae</taxon>
        <taxon>Erythrocystis</taxon>
    </lineage>
</organism>
<reference evidence="2" key="1">
    <citation type="submission" date="2021-03" db="EMBL/GenBank/DDBJ databases">
        <title>Transfer of the hemiparasitic marine red alga Erythrocystis saccata (Rhodomelaceae, Rhodophyta) to the tribe Streblocladieae inferred from organellar genome analysis.</title>
        <authorList>
            <person name="Hughey J.R."/>
        </authorList>
    </citation>
    <scope>NUCLEOTIDE SEQUENCE</scope>
</reference>
<evidence type="ECO:0000256" key="1">
    <source>
        <dbReference type="SAM" id="Phobius"/>
    </source>
</evidence>
<keyword evidence="2" id="KW-0150">Chloroplast</keyword>
<keyword evidence="1" id="KW-0812">Transmembrane</keyword>
<accession>A0A8E6P025</accession>
<dbReference type="AlphaFoldDB" id="A0A8E6P025"/>
<sequence>MFFITFISIYLIIVYLFYWKTFLLVNYFIILSLSYISFSILLCYNLLSSKVINFLCF</sequence>
<keyword evidence="1" id="KW-1133">Transmembrane helix</keyword>
<keyword evidence="1" id="KW-0472">Membrane</keyword>
<dbReference type="EMBL" id="MW810349">
    <property type="protein sequence ID" value="QVQ56823.1"/>
    <property type="molecule type" value="Genomic_DNA"/>
</dbReference>
<feature type="transmembrane region" description="Helical" evidence="1">
    <location>
        <begin position="7"/>
        <end position="29"/>
    </location>
</feature>
<proteinExistence type="predicted"/>